<dbReference type="EMBL" id="MCFG01000031">
    <property type="protein sequence ID" value="ORX85747.1"/>
    <property type="molecule type" value="Genomic_DNA"/>
</dbReference>
<proteinExistence type="predicted"/>
<sequence length="142" mass="16551">MYSPPARTYIKSPLSQEVADNFKQPNSISSNNVYSSPMASPVSNKELNIGDHTKLNDNIYINSSSNDYISNGYNRSMKYNSKNYIPYNKYQGRMNKDKFRPKKQDKLRQKNIYYNNANRITKYHISPTYSKINSNSSSQLYF</sequence>
<reference evidence="1 2" key="2">
    <citation type="submission" date="2016-08" db="EMBL/GenBank/DDBJ databases">
        <title>Pervasive Adenine N6-methylation of Active Genes in Fungi.</title>
        <authorList>
            <consortium name="DOE Joint Genome Institute"/>
            <person name="Mondo S.J."/>
            <person name="Dannebaum R.O."/>
            <person name="Kuo R.C."/>
            <person name="Labutti K."/>
            <person name="Haridas S."/>
            <person name="Kuo A."/>
            <person name="Salamov A."/>
            <person name="Ahrendt S.R."/>
            <person name="Lipzen A."/>
            <person name="Sullivan W."/>
            <person name="Andreopoulos W.B."/>
            <person name="Clum A."/>
            <person name="Lindquist E."/>
            <person name="Daum C."/>
            <person name="Ramamoorthy G.K."/>
            <person name="Gryganskyi A."/>
            <person name="Culley D."/>
            <person name="Magnuson J.K."/>
            <person name="James T.Y."/>
            <person name="O'Malley M.A."/>
            <person name="Stajich J.E."/>
            <person name="Spatafora J.W."/>
            <person name="Visel A."/>
            <person name="Grigoriev I.V."/>
        </authorList>
    </citation>
    <scope>NUCLEOTIDE SEQUENCE [LARGE SCALE GENOMIC DNA]</scope>
    <source>
        <strain evidence="1 2">S4</strain>
    </source>
</reference>
<accession>A0A1Y1XJ11</accession>
<dbReference type="Proteomes" id="UP000193944">
    <property type="component" value="Unassembled WGS sequence"/>
</dbReference>
<reference evidence="1 2" key="1">
    <citation type="submission" date="2016-08" db="EMBL/GenBank/DDBJ databases">
        <title>A Parts List for Fungal Cellulosomes Revealed by Comparative Genomics.</title>
        <authorList>
            <consortium name="DOE Joint Genome Institute"/>
            <person name="Haitjema C.H."/>
            <person name="Gilmore S.P."/>
            <person name="Henske J.K."/>
            <person name="Solomon K.V."/>
            <person name="De Groot R."/>
            <person name="Kuo A."/>
            <person name="Mondo S.J."/>
            <person name="Salamov A.A."/>
            <person name="Labutti K."/>
            <person name="Zhao Z."/>
            <person name="Chiniquy J."/>
            <person name="Barry K."/>
            <person name="Brewer H.M."/>
            <person name="Purvine S.O."/>
            <person name="Wright A.T."/>
            <person name="Boxma B."/>
            <person name="Van Alen T."/>
            <person name="Hackstein J.H."/>
            <person name="Baker S.E."/>
            <person name="Grigoriev I.V."/>
            <person name="O'Malley M.A."/>
        </authorList>
    </citation>
    <scope>NUCLEOTIDE SEQUENCE [LARGE SCALE GENOMIC DNA]</scope>
    <source>
        <strain evidence="1 2">S4</strain>
    </source>
</reference>
<evidence type="ECO:0000313" key="2">
    <source>
        <dbReference type="Proteomes" id="UP000193944"/>
    </source>
</evidence>
<protein>
    <submittedName>
        <fullName evidence="1">Uncharacterized protein</fullName>
    </submittedName>
</protein>
<organism evidence="1 2">
    <name type="scientific">Anaeromyces robustus</name>
    <dbReference type="NCBI Taxonomy" id="1754192"/>
    <lineage>
        <taxon>Eukaryota</taxon>
        <taxon>Fungi</taxon>
        <taxon>Fungi incertae sedis</taxon>
        <taxon>Chytridiomycota</taxon>
        <taxon>Chytridiomycota incertae sedis</taxon>
        <taxon>Neocallimastigomycetes</taxon>
        <taxon>Neocallimastigales</taxon>
        <taxon>Neocallimastigaceae</taxon>
        <taxon>Anaeromyces</taxon>
    </lineage>
</organism>
<dbReference type="STRING" id="1754192.A0A1Y1XJ11"/>
<keyword evidence="2" id="KW-1185">Reference proteome</keyword>
<dbReference type="AlphaFoldDB" id="A0A1Y1XJ11"/>
<name>A0A1Y1XJ11_9FUNG</name>
<gene>
    <name evidence="1" type="ORF">BCR32DRAFT_82919</name>
</gene>
<evidence type="ECO:0000313" key="1">
    <source>
        <dbReference type="EMBL" id="ORX85747.1"/>
    </source>
</evidence>
<comment type="caution">
    <text evidence="1">The sequence shown here is derived from an EMBL/GenBank/DDBJ whole genome shotgun (WGS) entry which is preliminary data.</text>
</comment>